<evidence type="ECO:0000256" key="7">
    <source>
        <dbReference type="SAM" id="Phobius"/>
    </source>
</evidence>
<keyword evidence="3" id="KW-1003">Cell membrane</keyword>
<gene>
    <name evidence="9" type="ORF">J2X12_003673</name>
</gene>
<feature type="transmembrane region" description="Helical" evidence="7">
    <location>
        <begin position="343"/>
        <end position="370"/>
    </location>
</feature>
<dbReference type="PANTHER" id="PTHR43045">
    <property type="entry name" value="SHIKIMATE TRANSPORTER"/>
    <property type="match status" value="1"/>
</dbReference>
<evidence type="ECO:0000256" key="6">
    <source>
        <dbReference type="ARBA" id="ARBA00023136"/>
    </source>
</evidence>
<dbReference type="GO" id="GO:0005886">
    <property type="term" value="C:plasma membrane"/>
    <property type="evidence" value="ECO:0007669"/>
    <property type="project" value="UniProtKB-SubCell"/>
</dbReference>
<dbReference type="PROSITE" id="PS50850">
    <property type="entry name" value="MFS"/>
    <property type="match status" value="1"/>
</dbReference>
<dbReference type="SUPFAM" id="SSF103473">
    <property type="entry name" value="MFS general substrate transporter"/>
    <property type="match status" value="1"/>
</dbReference>
<feature type="transmembrane region" description="Helical" evidence="7">
    <location>
        <begin position="283"/>
        <end position="306"/>
    </location>
</feature>
<feature type="transmembrane region" description="Helical" evidence="7">
    <location>
        <begin position="163"/>
        <end position="186"/>
    </location>
</feature>
<dbReference type="RefSeq" id="WP_026935777.1">
    <property type="nucleotide sequence ID" value="NZ_JAVDWN010000017.1"/>
</dbReference>
<dbReference type="InterPro" id="IPR011701">
    <property type="entry name" value="MFS"/>
</dbReference>
<feature type="transmembrane region" description="Helical" evidence="7">
    <location>
        <begin position="252"/>
        <end position="277"/>
    </location>
</feature>
<name>A0AAW8NGB4_PSEOX</name>
<dbReference type="PANTHER" id="PTHR43045:SF1">
    <property type="entry name" value="SHIKIMATE TRANSPORTER"/>
    <property type="match status" value="1"/>
</dbReference>
<organism evidence="9 10">
    <name type="scientific">Pseudarthrobacter oxydans</name>
    <name type="common">Arthrobacter oxydans</name>
    <dbReference type="NCBI Taxonomy" id="1671"/>
    <lineage>
        <taxon>Bacteria</taxon>
        <taxon>Bacillati</taxon>
        <taxon>Actinomycetota</taxon>
        <taxon>Actinomycetes</taxon>
        <taxon>Micrococcales</taxon>
        <taxon>Micrococcaceae</taxon>
        <taxon>Pseudarthrobacter</taxon>
    </lineage>
</organism>
<evidence type="ECO:0000256" key="1">
    <source>
        <dbReference type="ARBA" id="ARBA00004651"/>
    </source>
</evidence>
<keyword evidence="2" id="KW-0813">Transport</keyword>
<keyword evidence="6 7" id="KW-0472">Membrane</keyword>
<feature type="transmembrane region" description="Helical" evidence="7">
    <location>
        <begin position="122"/>
        <end position="142"/>
    </location>
</feature>
<feature type="domain" description="Major facilitator superfamily (MFS) profile" evidence="8">
    <location>
        <begin position="25"/>
        <end position="435"/>
    </location>
</feature>
<protein>
    <submittedName>
        <fullName evidence="9">MFS family permease</fullName>
    </submittedName>
</protein>
<comment type="caution">
    <text evidence="9">The sequence shown here is derived from an EMBL/GenBank/DDBJ whole genome shotgun (WGS) entry which is preliminary data.</text>
</comment>
<dbReference type="GO" id="GO:0022857">
    <property type="term" value="F:transmembrane transporter activity"/>
    <property type="evidence" value="ECO:0007669"/>
    <property type="project" value="InterPro"/>
</dbReference>
<evidence type="ECO:0000256" key="4">
    <source>
        <dbReference type="ARBA" id="ARBA00022692"/>
    </source>
</evidence>
<evidence type="ECO:0000256" key="2">
    <source>
        <dbReference type="ARBA" id="ARBA00022448"/>
    </source>
</evidence>
<feature type="transmembrane region" description="Helical" evidence="7">
    <location>
        <begin position="198"/>
        <end position="217"/>
    </location>
</feature>
<dbReference type="Proteomes" id="UP001262032">
    <property type="component" value="Unassembled WGS sequence"/>
</dbReference>
<evidence type="ECO:0000256" key="3">
    <source>
        <dbReference type="ARBA" id="ARBA00022475"/>
    </source>
</evidence>
<evidence type="ECO:0000256" key="5">
    <source>
        <dbReference type="ARBA" id="ARBA00022989"/>
    </source>
</evidence>
<dbReference type="AlphaFoldDB" id="A0AAW8NGB4"/>
<accession>A0AAW8NGB4</accession>
<dbReference type="InterPro" id="IPR036259">
    <property type="entry name" value="MFS_trans_sf"/>
</dbReference>
<feature type="transmembrane region" description="Helical" evidence="7">
    <location>
        <begin position="64"/>
        <end position="86"/>
    </location>
</feature>
<evidence type="ECO:0000259" key="8">
    <source>
        <dbReference type="PROSITE" id="PS50850"/>
    </source>
</evidence>
<proteinExistence type="predicted"/>
<dbReference type="Gene3D" id="1.20.1250.20">
    <property type="entry name" value="MFS general substrate transporter like domains"/>
    <property type="match status" value="2"/>
</dbReference>
<keyword evidence="4 7" id="KW-0812">Transmembrane</keyword>
<feature type="transmembrane region" description="Helical" evidence="7">
    <location>
        <begin position="318"/>
        <end position="337"/>
    </location>
</feature>
<dbReference type="Pfam" id="PF07690">
    <property type="entry name" value="MFS_1"/>
    <property type="match status" value="1"/>
</dbReference>
<feature type="transmembrane region" description="Helical" evidence="7">
    <location>
        <begin position="409"/>
        <end position="430"/>
    </location>
</feature>
<sequence length="442" mass="46561">MSHPGTTAIETDAVRHMTDAEARKVTFGALLGTAMEWYDFFLFSAASALVFNIQYFAVGDATSAALASFATFGVGLAARPIGALIFGRMGDRVGRRKVLLITIVGIGIATGLIGVLPTYAAIGIAAPVLLVLLRVVQGLFMAGEWSGAITLVVENAPLERRAFYAAIPQLGSPIATILSSGGFFLLTLTLSQESFDSWGWRIPFLAAIPLLLVALYVRTKLSESPVFRELEERNEILTSPIKTAFKEQWRQILVATMTGTLGLAGFYLVTTFCVWYGVNMLGYSAGLMLLASLIAAAVEIPVLILAGRFGSKHGASRVVIWGSSAAILLSLPVFLMFSSGVPALVVTSMVVAVSVLALPFGASGAVITGLFSAKTRNSGTSLANNFAGMISGFIPVLTTSWVAAVGGHWWPAVAMLVLLAVLTGISGLLAPRMSVAIPGFKH</sequence>
<feature type="transmembrane region" description="Helical" evidence="7">
    <location>
        <begin position="98"/>
        <end position="116"/>
    </location>
</feature>
<dbReference type="EMBL" id="JAVDWN010000017">
    <property type="protein sequence ID" value="MDR7165619.1"/>
    <property type="molecule type" value="Genomic_DNA"/>
</dbReference>
<reference evidence="9" key="1">
    <citation type="submission" date="2023-07" db="EMBL/GenBank/DDBJ databases">
        <title>Sorghum-associated microbial communities from plants grown in Nebraska, USA.</title>
        <authorList>
            <person name="Schachtman D."/>
        </authorList>
    </citation>
    <scope>NUCLEOTIDE SEQUENCE</scope>
    <source>
        <strain evidence="9">BE261</strain>
    </source>
</reference>
<evidence type="ECO:0000313" key="10">
    <source>
        <dbReference type="Proteomes" id="UP001262032"/>
    </source>
</evidence>
<comment type="subcellular location">
    <subcellularLocation>
        <location evidence="1">Cell membrane</location>
        <topology evidence="1">Multi-pass membrane protein</topology>
    </subcellularLocation>
</comment>
<keyword evidence="5 7" id="KW-1133">Transmembrane helix</keyword>
<dbReference type="InterPro" id="IPR020846">
    <property type="entry name" value="MFS_dom"/>
</dbReference>
<feature type="transmembrane region" description="Helical" evidence="7">
    <location>
        <begin position="382"/>
        <end position="403"/>
    </location>
</feature>
<evidence type="ECO:0000313" key="9">
    <source>
        <dbReference type="EMBL" id="MDR7165619.1"/>
    </source>
</evidence>